<dbReference type="EMBL" id="JARYZI010000002">
    <property type="protein sequence ID" value="MDH8677519.1"/>
    <property type="molecule type" value="Genomic_DNA"/>
</dbReference>
<dbReference type="Pfam" id="PF00753">
    <property type="entry name" value="Lactamase_B"/>
    <property type="match status" value="1"/>
</dbReference>
<evidence type="ECO:0000313" key="2">
    <source>
        <dbReference type="EMBL" id="MDH8677519.1"/>
    </source>
</evidence>
<dbReference type="Proteomes" id="UP001158045">
    <property type="component" value="Unassembled WGS sequence"/>
</dbReference>
<evidence type="ECO:0000259" key="1">
    <source>
        <dbReference type="SMART" id="SM00849"/>
    </source>
</evidence>
<dbReference type="RefSeq" id="WP_281093334.1">
    <property type="nucleotide sequence ID" value="NZ_JARYZI010000002.1"/>
</dbReference>
<organism evidence="2 3">
    <name type="scientific">Fusibacter bizertensis</name>
    <dbReference type="NCBI Taxonomy" id="1488331"/>
    <lineage>
        <taxon>Bacteria</taxon>
        <taxon>Bacillati</taxon>
        <taxon>Bacillota</taxon>
        <taxon>Clostridia</taxon>
        <taxon>Eubacteriales</taxon>
        <taxon>Eubacteriales Family XII. Incertae Sedis</taxon>
        <taxon>Fusibacter</taxon>
    </lineage>
</organism>
<dbReference type="InterPro" id="IPR050855">
    <property type="entry name" value="NDM-1-like"/>
</dbReference>
<evidence type="ECO:0000313" key="3">
    <source>
        <dbReference type="Proteomes" id="UP001158045"/>
    </source>
</evidence>
<dbReference type="PANTHER" id="PTHR42951:SF15">
    <property type="entry name" value="METALLO-BETA-LACTAMASE SUPERFAMILY PROTEIN"/>
    <property type="match status" value="1"/>
</dbReference>
<dbReference type="PANTHER" id="PTHR42951">
    <property type="entry name" value="METALLO-BETA-LACTAMASE DOMAIN-CONTAINING"/>
    <property type="match status" value="1"/>
</dbReference>
<keyword evidence="3" id="KW-1185">Reference proteome</keyword>
<dbReference type="Gene3D" id="3.60.15.10">
    <property type="entry name" value="Ribonuclease Z/Hydroxyacylglutathione hydrolase-like"/>
    <property type="match status" value="1"/>
</dbReference>
<comment type="caution">
    <text evidence="2">The sequence shown here is derived from an EMBL/GenBank/DDBJ whole genome shotgun (WGS) entry which is preliminary data.</text>
</comment>
<proteinExistence type="predicted"/>
<reference evidence="2 3" key="1">
    <citation type="submission" date="2023-04" db="EMBL/GenBank/DDBJ databases">
        <title>Fusibacter bizertensis strain WBS, isolated from littoral bottom sediments of the Arctic seas - biochemical and genomic analysis.</title>
        <authorList>
            <person name="Brioukhanov A.L."/>
        </authorList>
    </citation>
    <scope>NUCLEOTIDE SEQUENCE [LARGE SCALE GENOMIC DNA]</scope>
    <source>
        <strain evidence="2 3">WBS</strain>
    </source>
</reference>
<feature type="domain" description="Metallo-beta-lactamase" evidence="1">
    <location>
        <begin position="19"/>
        <end position="224"/>
    </location>
</feature>
<dbReference type="InterPro" id="IPR036866">
    <property type="entry name" value="RibonucZ/Hydroxyglut_hydro"/>
</dbReference>
<name>A0ABT6NAT6_9FIRM</name>
<dbReference type="SUPFAM" id="SSF56281">
    <property type="entry name" value="Metallo-hydrolase/oxidoreductase"/>
    <property type="match status" value="1"/>
</dbReference>
<sequence length="239" mass="26392">MTKTTMLPLKFENNGMIMRLTPVIIESGDNLILVDCGNPGLLELLEGAIKNAGYAPEALTKVMITHHDHDHFGSLAALKRKYPKVKICASELEVPYLEGEKKSLRLVQAESIYDTLPEERKEWARGFHAYLEGIEKVKVDTILKDGDALDEAGKVIVIATPGHMPGHMSVIVTVEKTLISGDALIAEEGTLMMANPQYSLDLDEARRSAIKLSHYELERVICYHGGVVEGNISEILKTI</sequence>
<dbReference type="CDD" id="cd07721">
    <property type="entry name" value="yflN-like_MBL-fold"/>
    <property type="match status" value="1"/>
</dbReference>
<dbReference type="InterPro" id="IPR001279">
    <property type="entry name" value="Metallo-B-lactamas"/>
</dbReference>
<protein>
    <submittedName>
        <fullName evidence="2">MBL fold metallo-hydrolase</fullName>
    </submittedName>
</protein>
<dbReference type="SMART" id="SM00849">
    <property type="entry name" value="Lactamase_B"/>
    <property type="match status" value="1"/>
</dbReference>
<accession>A0ABT6NAT6</accession>
<gene>
    <name evidence="2" type="ORF">QE109_05135</name>
</gene>